<feature type="signal peptide" evidence="1">
    <location>
        <begin position="1"/>
        <end position="23"/>
    </location>
</feature>
<dbReference type="EMBL" id="JACYXI010000007">
    <property type="protein sequence ID" value="MBD8892328.1"/>
    <property type="molecule type" value="Genomic_DNA"/>
</dbReference>
<dbReference type="InterPro" id="IPR032789">
    <property type="entry name" value="T2SS-T3SS_pil_N"/>
</dbReference>
<dbReference type="Proteomes" id="UP000632063">
    <property type="component" value="Unassembled WGS sequence"/>
</dbReference>
<keyword evidence="1" id="KW-0732">Signal</keyword>
<accession>A0ABR9CN71</accession>
<evidence type="ECO:0000313" key="3">
    <source>
        <dbReference type="EMBL" id="MBD8892328.1"/>
    </source>
</evidence>
<sequence>MRTDFKKLIGMASLLAAAPCAQAAAGEGVHVVMDHAKVFRIEEPASSVIVGNPLIADVVMQDRYTVVVTGKLYGSTNLVILDAKNEPIIDEVVTVGSPTANTVVVTRNAVQDTYSCSPQCDPTLKVGNSETGFKVLAEQASSRNDLSLGAATGSAAPSSN</sequence>
<evidence type="ECO:0000259" key="2">
    <source>
        <dbReference type="Pfam" id="PF13629"/>
    </source>
</evidence>
<protein>
    <submittedName>
        <fullName evidence="3">Pilus assembly protein N-terminal domain-containing protein</fullName>
    </submittedName>
</protein>
<gene>
    <name evidence="3" type="ORF">IG616_12270</name>
</gene>
<dbReference type="Pfam" id="PF13629">
    <property type="entry name" value="T2SS-T3SS_pil_N"/>
    <property type="match status" value="1"/>
</dbReference>
<dbReference type="RefSeq" id="WP_192148459.1">
    <property type="nucleotide sequence ID" value="NZ_JACYXI010000007.1"/>
</dbReference>
<evidence type="ECO:0000256" key="1">
    <source>
        <dbReference type="SAM" id="SignalP"/>
    </source>
</evidence>
<reference evidence="3 4" key="2">
    <citation type="journal article" date="2021" name="Int. J. Syst. Evol. Microbiol.">
        <title>Roseibium litorale sp. nov., isolated from a tidal flat sediment and proposal for the reclassification of Labrenzia polysiphoniae as Roseibium polysiphoniae comb. nov.</title>
        <authorList>
            <person name="Liu Y."/>
            <person name="Pei T."/>
            <person name="Du J."/>
            <person name="Chao M."/>
            <person name="Deng M.R."/>
            <person name="Zhu H."/>
        </authorList>
    </citation>
    <scope>NUCLEOTIDE SEQUENCE [LARGE SCALE GENOMIC DNA]</scope>
    <source>
        <strain evidence="3 4">4C16A</strain>
    </source>
</reference>
<feature type="domain" description="Pilus formation protein N-terminal" evidence="2">
    <location>
        <begin position="29"/>
        <end position="95"/>
    </location>
</feature>
<proteinExistence type="predicted"/>
<organism evidence="3 4">
    <name type="scientific">Roseibium litorale</name>
    <dbReference type="NCBI Taxonomy" id="2803841"/>
    <lineage>
        <taxon>Bacteria</taxon>
        <taxon>Pseudomonadati</taxon>
        <taxon>Pseudomonadota</taxon>
        <taxon>Alphaproteobacteria</taxon>
        <taxon>Hyphomicrobiales</taxon>
        <taxon>Stappiaceae</taxon>
        <taxon>Roseibium</taxon>
    </lineage>
</organism>
<comment type="caution">
    <text evidence="3">The sequence shown here is derived from an EMBL/GenBank/DDBJ whole genome shotgun (WGS) entry which is preliminary data.</text>
</comment>
<feature type="chain" id="PRO_5046423102" evidence="1">
    <location>
        <begin position="24"/>
        <end position="160"/>
    </location>
</feature>
<keyword evidence="4" id="KW-1185">Reference proteome</keyword>
<evidence type="ECO:0000313" key="4">
    <source>
        <dbReference type="Proteomes" id="UP000632063"/>
    </source>
</evidence>
<reference evidence="4" key="1">
    <citation type="submission" date="2020-09" db="EMBL/GenBank/DDBJ databases">
        <title>The genome sequence of strain Labrenzia suaedae 4C16A.</title>
        <authorList>
            <person name="Liu Y."/>
        </authorList>
    </citation>
    <scope>NUCLEOTIDE SEQUENCE [LARGE SCALE GENOMIC DNA]</scope>
    <source>
        <strain evidence="4">4C16A</strain>
    </source>
</reference>
<name>A0ABR9CN71_9HYPH</name>